<dbReference type="InterPro" id="IPR016136">
    <property type="entry name" value="DNA_helicase_N/primase_C"/>
</dbReference>
<evidence type="ECO:0000259" key="4">
    <source>
        <dbReference type="Pfam" id="PF00772"/>
    </source>
</evidence>
<keyword evidence="6" id="KW-1185">Reference proteome</keyword>
<feature type="domain" description="DNA helicase DnaB-like N-terminal" evidence="4">
    <location>
        <begin position="192"/>
        <end position="288"/>
    </location>
</feature>
<sequence>MPQPNIPAADFDLLDVPPAPAVHHAEQALLGALLLEPRLLKALGPLHPADFASALHLAVFDAITSLTPPAPEVHAQQPVWLTAVLEHARPAARGLTAAYLHQVVSACPEPAHAPAYAAIVRAGHARRTLRARAEHLVLTVGDPILEDQPTAALMTADKLTSVLDQLAARFPAHSSTLPRTPAPPHPVRDPDNEDMEDERVLLAALCASPHPSDAARWLQPADFSEPLHGRLFHCMLTVGRRGDPVDPVTVLWEAQQQGLLSPSRPPAELLGMLVGGQAVAAEHWAELVLRRSMLARAHTTGLTVLAYAEDDSNTIGQLLTGTRRALADLDAVRHRWQRAIDPIPARTTQRQTPISPRAGRPPPQVKPASAVRGIR</sequence>
<dbReference type="PANTHER" id="PTHR30153:SF2">
    <property type="entry name" value="REPLICATIVE DNA HELICASE"/>
    <property type="match status" value="1"/>
</dbReference>
<keyword evidence="5" id="KW-0547">Nucleotide-binding</keyword>
<keyword evidence="2" id="KW-0238">DNA-binding</keyword>
<dbReference type="InterPro" id="IPR007693">
    <property type="entry name" value="DNA_helicase_DnaB-like_N"/>
</dbReference>
<evidence type="ECO:0000256" key="1">
    <source>
        <dbReference type="ARBA" id="ARBA00022705"/>
    </source>
</evidence>
<comment type="caution">
    <text evidence="5">The sequence shown here is derived from an EMBL/GenBank/DDBJ whole genome shotgun (WGS) entry which is preliminary data.</text>
</comment>
<protein>
    <submittedName>
        <fullName evidence="5">Replicative DNA helicase</fullName>
    </submittedName>
</protein>
<dbReference type="GO" id="GO:0004386">
    <property type="term" value="F:helicase activity"/>
    <property type="evidence" value="ECO:0007669"/>
    <property type="project" value="UniProtKB-KW"/>
</dbReference>
<reference evidence="5 6" key="1">
    <citation type="submission" date="2021-08" db="EMBL/GenBank/DDBJ databases">
        <title>Genomic Architecture of Streptomyces flavotricini NGL1 and Streptomyces erythrochromogenes HMS4 With Differential Plant Beneficial attributes and laccase production capabilities.</title>
        <authorList>
            <person name="Salwan R."/>
            <person name="Kaur R."/>
            <person name="Sharma V."/>
        </authorList>
    </citation>
    <scope>NUCLEOTIDE SEQUENCE [LARGE SCALE GENOMIC DNA]</scope>
    <source>
        <strain evidence="5 6">NGL1</strain>
    </source>
</reference>
<accession>A0ABS8E1A0</accession>
<gene>
    <name evidence="5" type="ORF">K7B10_07910</name>
</gene>
<evidence type="ECO:0000313" key="6">
    <source>
        <dbReference type="Proteomes" id="UP001520654"/>
    </source>
</evidence>
<feature type="domain" description="DNA helicase DnaB-like N-terminal" evidence="4">
    <location>
        <begin position="20"/>
        <end position="121"/>
    </location>
</feature>
<keyword evidence="5" id="KW-0378">Hydrolase</keyword>
<keyword evidence="1" id="KW-0235">DNA replication</keyword>
<keyword evidence="5" id="KW-0347">Helicase</keyword>
<dbReference type="Gene3D" id="1.10.860.10">
    <property type="entry name" value="DNAb Helicase, Chain A"/>
    <property type="match status" value="2"/>
</dbReference>
<evidence type="ECO:0000256" key="3">
    <source>
        <dbReference type="SAM" id="MobiDB-lite"/>
    </source>
</evidence>
<dbReference type="InterPro" id="IPR036185">
    <property type="entry name" value="DNA_heli_DnaB-like_N_sf"/>
</dbReference>
<dbReference type="EMBL" id="JAINUL010000001">
    <property type="protein sequence ID" value="MCC0094710.1"/>
    <property type="molecule type" value="Genomic_DNA"/>
</dbReference>
<proteinExistence type="predicted"/>
<feature type="region of interest" description="Disordered" evidence="3">
    <location>
        <begin position="172"/>
        <end position="193"/>
    </location>
</feature>
<dbReference type="SUPFAM" id="SSF48024">
    <property type="entry name" value="N-terminal domain of DnaB helicase"/>
    <property type="match status" value="2"/>
</dbReference>
<evidence type="ECO:0000256" key="2">
    <source>
        <dbReference type="ARBA" id="ARBA00023125"/>
    </source>
</evidence>
<dbReference type="PANTHER" id="PTHR30153">
    <property type="entry name" value="REPLICATIVE DNA HELICASE DNAB"/>
    <property type="match status" value="1"/>
</dbReference>
<dbReference type="RefSeq" id="WP_229335277.1">
    <property type="nucleotide sequence ID" value="NZ_JAINUL010000001.1"/>
</dbReference>
<feature type="region of interest" description="Disordered" evidence="3">
    <location>
        <begin position="342"/>
        <end position="375"/>
    </location>
</feature>
<keyword evidence="5" id="KW-0067">ATP-binding</keyword>
<evidence type="ECO:0000313" key="5">
    <source>
        <dbReference type="EMBL" id="MCC0094710.1"/>
    </source>
</evidence>
<name>A0ABS8E1A0_9ACTN</name>
<organism evidence="5 6">
    <name type="scientific">Streptomyces flavotricini</name>
    <dbReference type="NCBI Taxonomy" id="66888"/>
    <lineage>
        <taxon>Bacteria</taxon>
        <taxon>Bacillati</taxon>
        <taxon>Actinomycetota</taxon>
        <taxon>Actinomycetes</taxon>
        <taxon>Kitasatosporales</taxon>
        <taxon>Streptomycetaceae</taxon>
        <taxon>Streptomyces</taxon>
    </lineage>
</organism>
<dbReference type="Proteomes" id="UP001520654">
    <property type="component" value="Unassembled WGS sequence"/>
</dbReference>
<dbReference type="Pfam" id="PF00772">
    <property type="entry name" value="DnaB"/>
    <property type="match status" value="2"/>
</dbReference>